<dbReference type="PANTHER" id="PTHR13293">
    <property type="entry name" value="AKIRIN-RELATED"/>
    <property type="match status" value="1"/>
</dbReference>
<evidence type="ECO:0000256" key="3">
    <source>
        <dbReference type="ARBA" id="ARBA00023242"/>
    </source>
</evidence>
<dbReference type="GO" id="GO:0000785">
    <property type="term" value="C:chromatin"/>
    <property type="evidence" value="ECO:0007669"/>
    <property type="project" value="TreeGrafter"/>
</dbReference>
<protein>
    <recommendedName>
        <fullName evidence="7">Akirin</fullName>
    </recommendedName>
</protein>
<proteinExistence type="inferred from homology"/>
<dbReference type="GO" id="GO:0005634">
    <property type="term" value="C:nucleus"/>
    <property type="evidence" value="ECO:0007669"/>
    <property type="project" value="UniProtKB-SubCell"/>
</dbReference>
<dbReference type="InterPro" id="IPR024132">
    <property type="entry name" value="Akirin"/>
</dbReference>
<evidence type="ECO:0008006" key="7">
    <source>
        <dbReference type="Google" id="ProtNLM"/>
    </source>
</evidence>
<keyword evidence="6" id="KW-1185">Reference proteome</keyword>
<sequence length="180" mass="20375">MACATLKRSLDWEPVLGVLVIIRIGKVLVKQIVLVLAQHRQGLFFPMSLAKNLRQNTWRQTFAPNLRGYKDVNSYNLVAVQITQTVAVLVVKQFSCSSDNSDGSSSGGETTESPRSEKPLFTFKQVGLICERMLREKESEIREEYDNVLTAKLAEQYDAFVKFTYDQIQKNYAAVPSYLS</sequence>
<dbReference type="EMBL" id="JASPKY010000061">
    <property type="protein sequence ID" value="KAK9744158.1"/>
    <property type="molecule type" value="Genomic_DNA"/>
</dbReference>
<feature type="region of interest" description="Disordered" evidence="4">
    <location>
        <begin position="97"/>
        <end position="116"/>
    </location>
</feature>
<evidence type="ECO:0000256" key="4">
    <source>
        <dbReference type="SAM" id="MobiDB-lite"/>
    </source>
</evidence>
<reference evidence="5 6" key="1">
    <citation type="journal article" date="2024" name="BMC Genomics">
        <title>De novo assembly and annotation of Popillia japonica's genome with initial clues to its potential as an invasive pest.</title>
        <authorList>
            <person name="Cucini C."/>
            <person name="Boschi S."/>
            <person name="Funari R."/>
            <person name="Cardaioli E."/>
            <person name="Iannotti N."/>
            <person name="Marturano G."/>
            <person name="Paoli F."/>
            <person name="Bruttini M."/>
            <person name="Carapelli A."/>
            <person name="Frati F."/>
            <person name="Nardi F."/>
        </authorList>
    </citation>
    <scope>NUCLEOTIDE SEQUENCE [LARGE SCALE GENOMIC DNA]</scope>
    <source>
        <strain evidence="5">DMR45628</strain>
    </source>
</reference>
<evidence type="ECO:0000256" key="2">
    <source>
        <dbReference type="ARBA" id="ARBA00005625"/>
    </source>
</evidence>
<comment type="caution">
    <text evidence="5">The sequence shown here is derived from an EMBL/GenBank/DDBJ whole genome shotgun (WGS) entry which is preliminary data.</text>
</comment>
<dbReference type="AlphaFoldDB" id="A0AAW1M6X7"/>
<name>A0AAW1M6X7_POPJA</name>
<gene>
    <name evidence="5" type="ORF">QE152_g7979</name>
</gene>
<dbReference type="GO" id="GO:0003712">
    <property type="term" value="F:transcription coregulator activity"/>
    <property type="evidence" value="ECO:0007669"/>
    <property type="project" value="TreeGrafter"/>
</dbReference>
<comment type="similarity">
    <text evidence="2">Belongs to the akirin family.</text>
</comment>
<evidence type="ECO:0000256" key="1">
    <source>
        <dbReference type="ARBA" id="ARBA00004123"/>
    </source>
</evidence>
<dbReference type="GO" id="GO:0045089">
    <property type="term" value="P:positive regulation of innate immune response"/>
    <property type="evidence" value="ECO:0007669"/>
    <property type="project" value="TreeGrafter"/>
</dbReference>
<feature type="compositionally biased region" description="Low complexity" evidence="4">
    <location>
        <begin position="97"/>
        <end position="111"/>
    </location>
</feature>
<dbReference type="Proteomes" id="UP001458880">
    <property type="component" value="Unassembled WGS sequence"/>
</dbReference>
<accession>A0AAW1M6X7</accession>
<organism evidence="5 6">
    <name type="scientific">Popillia japonica</name>
    <name type="common">Japanese beetle</name>
    <dbReference type="NCBI Taxonomy" id="7064"/>
    <lineage>
        <taxon>Eukaryota</taxon>
        <taxon>Metazoa</taxon>
        <taxon>Ecdysozoa</taxon>
        <taxon>Arthropoda</taxon>
        <taxon>Hexapoda</taxon>
        <taxon>Insecta</taxon>
        <taxon>Pterygota</taxon>
        <taxon>Neoptera</taxon>
        <taxon>Endopterygota</taxon>
        <taxon>Coleoptera</taxon>
        <taxon>Polyphaga</taxon>
        <taxon>Scarabaeiformia</taxon>
        <taxon>Scarabaeidae</taxon>
        <taxon>Rutelinae</taxon>
        <taxon>Popillia</taxon>
    </lineage>
</organism>
<dbReference type="GO" id="GO:0045944">
    <property type="term" value="P:positive regulation of transcription by RNA polymerase II"/>
    <property type="evidence" value="ECO:0007669"/>
    <property type="project" value="TreeGrafter"/>
</dbReference>
<keyword evidence="3" id="KW-0539">Nucleus</keyword>
<evidence type="ECO:0000313" key="5">
    <source>
        <dbReference type="EMBL" id="KAK9744158.1"/>
    </source>
</evidence>
<comment type="subcellular location">
    <subcellularLocation>
        <location evidence="1">Nucleus</location>
    </subcellularLocation>
</comment>
<evidence type="ECO:0000313" key="6">
    <source>
        <dbReference type="Proteomes" id="UP001458880"/>
    </source>
</evidence>
<dbReference type="PANTHER" id="PTHR13293:SF6">
    <property type="entry name" value="AKIRIN-RELATED"/>
    <property type="match status" value="1"/>
</dbReference>